<keyword evidence="3" id="KW-1185">Reference proteome</keyword>
<feature type="transmembrane region" description="Helical" evidence="1">
    <location>
        <begin position="210"/>
        <end position="229"/>
    </location>
</feature>
<protein>
    <recommendedName>
        <fullName evidence="4">Glycosyltransferase RgtA/B/C/D-like domain-containing protein</fullName>
    </recommendedName>
</protein>
<dbReference type="EMBL" id="JBHRSW010000015">
    <property type="protein sequence ID" value="MFC3121885.1"/>
    <property type="molecule type" value="Genomic_DNA"/>
</dbReference>
<keyword evidence="1" id="KW-0812">Transmembrane</keyword>
<organism evidence="2 3">
    <name type="scientific">Agaribacter flavus</name>
    <dbReference type="NCBI Taxonomy" id="1902781"/>
    <lineage>
        <taxon>Bacteria</taxon>
        <taxon>Pseudomonadati</taxon>
        <taxon>Pseudomonadota</taxon>
        <taxon>Gammaproteobacteria</taxon>
        <taxon>Alteromonadales</taxon>
        <taxon>Alteromonadaceae</taxon>
        <taxon>Agaribacter</taxon>
    </lineage>
</organism>
<feature type="transmembrane region" description="Helical" evidence="1">
    <location>
        <begin position="177"/>
        <end position="198"/>
    </location>
</feature>
<feature type="transmembrane region" description="Helical" evidence="1">
    <location>
        <begin position="306"/>
        <end position="326"/>
    </location>
</feature>
<evidence type="ECO:0008006" key="4">
    <source>
        <dbReference type="Google" id="ProtNLM"/>
    </source>
</evidence>
<feature type="transmembrane region" description="Helical" evidence="1">
    <location>
        <begin position="140"/>
        <end position="157"/>
    </location>
</feature>
<comment type="caution">
    <text evidence="2">The sequence shown here is derived from an EMBL/GenBank/DDBJ whole genome shotgun (WGS) entry which is preliminary data.</text>
</comment>
<dbReference type="Proteomes" id="UP001595478">
    <property type="component" value="Unassembled WGS sequence"/>
</dbReference>
<evidence type="ECO:0000313" key="2">
    <source>
        <dbReference type="EMBL" id="MFC3121885.1"/>
    </source>
</evidence>
<keyword evidence="1" id="KW-0472">Membrane</keyword>
<keyword evidence="1" id="KW-1133">Transmembrane helix</keyword>
<dbReference type="RefSeq" id="WP_376920018.1">
    <property type="nucleotide sequence ID" value="NZ_JBHRSW010000015.1"/>
</dbReference>
<name>A0ABV7FT47_9ALTE</name>
<accession>A0ABV7FT47</accession>
<sequence>MTSSTKHVQTIPANIAFGLIVFSGISFFIFWSVLTNTRYVLGDEAWGAAAVLGNIWEVAVFTIRWDLHPPLYYMALDLWAVISKSDLWLRLFSGTLHTLSAAFTYLWIAKRYSSKTAAICACLVFFNIILLEYSMSIRMYSWVCLLSLIVYFKTSTYRTKPSKANLVWIFTLELMLVYSHAIGLAFVFFHFVFGLIGLWQLNNRLLSRQIVTWAVSHVFIALLSLPVLANSMIKSAGHAYEPSLFDAFSLLNSLFISHYLIFGLLLSAVLLFGIIKKQFIVEMVCYLLLPIITFFLISIFVKPMWLSRNFVFALPILSICLGVIISQLRIHKLMPIVILVPFMVLNALSLNKIYNDYPNQAFENVISIVNTKLAALKKDQQLCVVSTAPLGQYWTLNRYLNGNEWGNPMFHQPPLNHTWQAVSDKLPQFAKTLLYIHSDEENVVLAENMIISSHRHPICDTLNEGQVLYVGKPDWEKRSIKLLSDNKFAAIYVL</sequence>
<feature type="transmembrane region" description="Helical" evidence="1">
    <location>
        <begin position="114"/>
        <end position="133"/>
    </location>
</feature>
<feature type="transmembrane region" description="Helical" evidence="1">
    <location>
        <begin position="333"/>
        <end position="350"/>
    </location>
</feature>
<proteinExistence type="predicted"/>
<evidence type="ECO:0000256" key="1">
    <source>
        <dbReference type="SAM" id="Phobius"/>
    </source>
</evidence>
<feature type="transmembrane region" description="Helical" evidence="1">
    <location>
        <begin position="87"/>
        <end position="108"/>
    </location>
</feature>
<reference evidence="3" key="1">
    <citation type="journal article" date="2019" name="Int. J. Syst. Evol. Microbiol.">
        <title>The Global Catalogue of Microorganisms (GCM) 10K type strain sequencing project: providing services to taxonomists for standard genome sequencing and annotation.</title>
        <authorList>
            <consortium name="The Broad Institute Genomics Platform"/>
            <consortium name="The Broad Institute Genome Sequencing Center for Infectious Disease"/>
            <person name="Wu L."/>
            <person name="Ma J."/>
        </authorList>
    </citation>
    <scope>NUCLEOTIDE SEQUENCE [LARGE SCALE GENOMIC DNA]</scope>
    <source>
        <strain evidence="3">KCTC 52473</strain>
    </source>
</reference>
<feature type="transmembrane region" description="Helical" evidence="1">
    <location>
        <begin position="249"/>
        <end position="272"/>
    </location>
</feature>
<feature type="transmembrane region" description="Helical" evidence="1">
    <location>
        <begin position="46"/>
        <end position="67"/>
    </location>
</feature>
<gene>
    <name evidence="2" type="ORF">ACFOHL_09660</name>
</gene>
<feature type="transmembrane region" description="Helical" evidence="1">
    <location>
        <begin position="12"/>
        <end position="34"/>
    </location>
</feature>
<feature type="transmembrane region" description="Helical" evidence="1">
    <location>
        <begin position="279"/>
        <end position="300"/>
    </location>
</feature>
<evidence type="ECO:0000313" key="3">
    <source>
        <dbReference type="Proteomes" id="UP001595478"/>
    </source>
</evidence>